<reference evidence="1" key="2">
    <citation type="submission" date="2021-08" db="EMBL/GenBank/DDBJ databases">
        <authorList>
            <person name="Tani A."/>
            <person name="Ola A."/>
            <person name="Ogura Y."/>
            <person name="Katsura K."/>
            <person name="Hayashi T."/>
        </authorList>
    </citation>
    <scope>NUCLEOTIDE SEQUENCE</scope>
    <source>
        <strain evidence="1">DSM 23674</strain>
    </source>
</reference>
<dbReference type="Gene3D" id="2.40.420.20">
    <property type="match status" value="1"/>
</dbReference>
<dbReference type="EMBL" id="BPRA01000003">
    <property type="protein sequence ID" value="GJE54320.1"/>
    <property type="molecule type" value="Genomic_DNA"/>
</dbReference>
<name>A0ABQ4TKU1_9HYPH</name>
<sequence length="355" mass="37838">MAGLLLAAALVVLPWPFLQEQFAPKPLVPIAQKTPEPAKAEPERPHLPAMRTAVEGGRIVVKLSDAERGRMGVETARLVPKAHRTEIQAYGSVLDIARITDLTNSYASAKAALQTAQARAEVSRSAYARAKSLGQYATQVQVETSEGTFRTDEAALAAAQSQLRTLAATAQQEWGPVLGKAIVERAPAVTRLIERADFLVQVTLPPGETLKGQPGAAFAEVPPQSERVALRLVSAATRTDQRIQGLSFFYTVSGESGLLPGMSTLAFLTSDKVANGIAVPESAVVHWQGGAWIYRSVGDDTFARHALRSDAPMADDSYVVADLTTETEIVVTGPQAVLSEEVRTQGQGSTADDDD</sequence>
<evidence type="ECO:0008006" key="3">
    <source>
        <dbReference type="Google" id="ProtNLM"/>
    </source>
</evidence>
<dbReference type="Proteomes" id="UP001055101">
    <property type="component" value="Unassembled WGS sequence"/>
</dbReference>
<comment type="caution">
    <text evidence="1">The sequence shown here is derived from an EMBL/GenBank/DDBJ whole genome shotgun (WGS) entry which is preliminary data.</text>
</comment>
<evidence type="ECO:0000313" key="1">
    <source>
        <dbReference type="EMBL" id="GJE54320.1"/>
    </source>
</evidence>
<accession>A0ABQ4TKU1</accession>
<keyword evidence="2" id="KW-1185">Reference proteome</keyword>
<gene>
    <name evidence="1" type="ORF">EKPJFOCH_0794</name>
</gene>
<organism evidence="1 2">
    <name type="scientific">Methylobacterium thuringiense</name>
    <dbReference type="NCBI Taxonomy" id="1003091"/>
    <lineage>
        <taxon>Bacteria</taxon>
        <taxon>Pseudomonadati</taxon>
        <taxon>Pseudomonadota</taxon>
        <taxon>Alphaproteobacteria</taxon>
        <taxon>Hyphomicrobiales</taxon>
        <taxon>Methylobacteriaceae</taxon>
        <taxon>Methylobacterium</taxon>
    </lineage>
</organism>
<protein>
    <recommendedName>
        <fullName evidence="3">Multidrug transporter</fullName>
    </recommendedName>
</protein>
<proteinExistence type="predicted"/>
<evidence type="ECO:0000313" key="2">
    <source>
        <dbReference type="Proteomes" id="UP001055101"/>
    </source>
</evidence>
<reference evidence="1" key="1">
    <citation type="journal article" date="2021" name="Front. Microbiol.">
        <title>Comprehensive Comparative Genomics and Phenotyping of Methylobacterium Species.</title>
        <authorList>
            <person name="Alessa O."/>
            <person name="Ogura Y."/>
            <person name="Fujitani Y."/>
            <person name="Takami H."/>
            <person name="Hayashi T."/>
            <person name="Sahin N."/>
            <person name="Tani A."/>
        </authorList>
    </citation>
    <scope>NUCLEOTIDE SEQUENCE</scope>
    <source>
        <strain evidence="1">DSM 23674</strain>
    </source>
</reference>